<feature type="transmembrane region" description="Helical" evidence="8">
    <location>
        <begin position="126"/>
        <end position="147"/>
    </location>
</feature>
<dbReference type="PANTHER" id="PTHR36838">
    <property type="entry name" value="AUXIN EFFLUX CARRIER FAMILY PROTEIN"/>
    <property type="match status" value="1"/>
</dbReference>
<name>A0A934TVT3_9BURK</name>
<evidence type="ECO:0000256" key="1">
    <source>
        <dbReference type="ARBA" id="ARBA00004651"/>
    </source>
</evidence>
<feature type="transmembrane region" description="Helical" evidence="8">
    <location>
        <begin position="218"/>
        <end position="242"/>
    </location>
</feature>
<evidence type="ECO:0000256" key="5">
    <source>
        <dbReference type="ARBA" id="ARBA00022692"/>
    </source>
</evidence>
<comment type="subcellular location">
    <subcellularLocation>
        <location evidence="1">Cell membrane</location>
        <topology evidence="1">Multi-pass membrane protein</topology>
    </subcellularLocation>
</comment>
<dbReference type="GO" id="GO:0055085">
    <property type="term" value="P:transmembrane transport"/>
    <property type="evidence" value="ECO:0007669"/>
    <property type="project" value="InterPro"/>
</dbReference>
<evidence type="ECO:0000313" key="9">
    <source>
        <dbReference type="EMBL" id="MBK6008396.1"/>
    </source>
</evidence>
<dbReference type="EMBL" id="JAEPWM010000009">
    <property type="protein sequence ID" value="MBK6008396.1"/>
    <property type="molecule type" value="Genomic_DNA"/>
</dbReference>
<keyword evidence="4" id="KW-1003">Cell membrane</keyword>
<dbReference type="InterPro" id="IPR004776">
    <property type="entry name" value="Mem_transp_PIN-like"/>
</dbReference>
<organism evidence="9 10">
    <name type="scientific">Ramlibacter ginsenosidimutans</name>
    <dbReference type="NCBI Taxonomy" id="502333"/>
    <lineage>
        <taxon>Bacteria</taxon>
        <taxon>Pseudomonadati</taxon>
        <taxon>Pseudomonadota</taxon>
        <taxon>Betaproteobacteria</taxon>
        <taxon>Burkholderiales</taxon>
        <taxon>Comamonadaceae</taxon>
        <taxon>Ramlibacter</taxon>
    </lineage>
</organism>
<sequence length="304" mass="31929">MNFFQLLLPDFALILCGSLVCRYTALDRAVWEPVERLVYFFLFPVLLFHSIVRSPLELRATSSLMAAGLLLGVGGIAMAYALPHLPGLARRIDARAHASAAQVAFRFNSFIALALSERLAGARGLLFIAVLIGVCVPLFNVAAVWPMARHSRAGFARALLRNPLILATAAGLAANFAGLRVPPWLEPSLARVGGASIPLGLMVAGAGMRLAHLAQHKALGVGLLAIRHLLQPLLAAALALAFHLDASQAAVLLAFSALPTASSCYVLASRMGYDGAFVAGLVTVSTLLGLASLPFALGLLARIA</sequence>
<feature type="transmembrane region" description="Helical" evidence="8">
    <location>
        <begin position="159"/>
        <end position="177"/>
    </location>
</feature>
<dbReference type="Proteomes" id="UP000630528">
    <property type="component" value="Unassembled WGS sequence"/>
</dbReference>
<keyword evidence="10" id="KW-1185">Reference proteome</keyword>
<evidence type="ECO:0000256" key="6">
    <source>
        <dbReference type="ARBA" id="ARBA00022989"/>
    </source>
</evidence>
<keyword evidence="3" id="KW-0813">Transport</keyword>
<keyword evidence="7 8" id="KW-0472">Membrane</keyword>
<feature type="transmembrane region" description="Helical" evidence="8">
    <location>
        <begin position="189"/>
        <end position="211"/>
    </location>
</feature>
<keyword evidence="6 8" id="KW-1133">Transmembrane helix</keyword>
<proteinExistence type="inferred from homology"/>
<reference evidence="9" key="1">
    <citation type="journal article" date="2012" name="J. Microbiol. Biotechnol.">
        <title>Ramlibacter ginsenosidimutans sp. nov., with ginsenoside-converting activity.</title>
        <authorList>
            <person name="Wang L."/>
            <person name="An D.S."/>
            <person name="Kim S.G."/>
            <person name="Jin F.X."/>
            <person name="Kim S.C."/>
            <person name="Lee S.T."/>
            <person name="Im W.T."/>
        </authorList>
    </citation>
    <scope>NUCLEOTIDE SEQUENCE</scope>
    <source>
        <strain evidence="9">KACC 17527</strain>
    </source>
</reference>
<dbReference type="PANTHER" id="PTHR36838:SF4">
    <property type="entry name" value="AUXIN EFFLUX CARRIER FAMILY PROTEIN"/>
    <property type="match status" value="1"/>
</dbReference>
<feature type="transmembrane region" description="Helical" evidence="8">
    <location>
        <begin position="275"/>
        <end position="301"/>
    </location>
</feature>
<dbReference type="GO" id="GO:0005886">
    <property type="term" value="C:plasma membrane"/>
    <property type="evidence" value="ECO:0007669"/>
    <property type="project" value="UniProtKB-SubCell"/>
</dbReference>
<feature type="transmembrane region" description="Helical" evidence="8">
    <location>
        <begin position="248"/>
        <end position="268"/>
    </location>
</feature>
<evidence type="ECO:0000256" key="2">
    <source>
        <dbReference type="ARBA" id="ARBA00010145"/>
    </source>
</evidence>
<evidence type="ECO:0000313" key="10">
    <source>
        <dbReference type="Proteomes" id="UP000630528"/>
    </source>
</evidence>
<evidence type="ECO:0000256" key="7">
    <source>
        <dbReference type="ARBA" id="ARBA00023136"/>
    </source>
</evidence>
<dbReference type="InterPro" id="IPR038770">
    <property type="entry name" value="Na+/solute_symporter_sf"/>
</dbReference>
<feature type="transmembrane region" description="Helical" evidence="8">
    <location>
        <begin position="62"/>
        <end position="82"/>
    </location>
</feature>
<accession>A0A934TVT3</accession>
<dbReference type="Pfam" id="PF03547">
    <property type="entry name" value="Mem_trans"/>
    <property type="match status" value="1"/>
</dbReference>
<dbReference type="Gene3D" id="1.20.1530.20">
    <property type="match status" value="1"/>
</dbReference>
<evidence type="ECO:0000256" key="4">
    <source>
        <dbReference type="ARBA" id="ARBA00022475"/>
    </source>
</evidence>
<dbReference type="RefSeq" id="WP_201175583.1">
    <property type="nucleotide sequence ID" value="NZ_JAEPWM010000009.1"/>
</dbReference>
<protein>
    <submittedName>
        <fullName evidence="9">AEC family transporter</fullName>
    </submittedName>
</protein>
<dbReference type="AlphaFoldDB" id="A0A934TVT3"/>
<feature type="transmembrane region" description="Helical" evidence="8">
    <location>
        <begin position="37"/>
        <end position="56"/>
    </location>
</feature>
<gene>
    <name evidence="9" type="ORF">JJB11_20000</name>
</gene>
<comment type="similarity">
    <text evidence="2">Belongs to the auxin efflux carrier (TC 2.A.69) family.</text>
</comment>
<comment type="caution">
    <text evidence="9">The sequence shown here is derived from an EMBL/GenBank/DDBJ whole genome shotgun (WGS) entry which is preliminary data.</text>
</comment>
<evidence type="ECO:0000256" key="8">
    <source>
        <dbReference type="SAM" id="Phobius"/>
    </source>
</evidence>
<keyword evidence="5 8" id="KW-0812">Transmembrane</keyword>
<evidence type="ECO:0000256" key="3">
    <source>
        <dbReference type="ARBA" id="ARBA00022448"/>
    </source>
</evidence>
<feature type="transmembrane region" description="Helical" evidence="8">
    <location>
        <begin position="6"/>
        <end position="25"/>
    </location>
</feature>
<reference evidence="9" key="2">
    <citation type="submission" date="2021-01" db="EMBL/GenBank/DDBJ databases">
        <authorList>
            <person name="Kang M."/>
        </authorList>
    </citation>
    <scope>NUCLEOTIDE SEQUENCE</scope>
    <source>
        <strain evidence="9">KACC 17527</strain>
    </source>
</reference>